<dbReference type="RefSeq" id="WP_288196686.1">
    <property type="nucleotide sequence ID" value="NZ_LT608334.1"/>
</dbReference>
<sequence length="41" mass="4680">MSRLGLFDKRVCQPTEPIRPEEEKAIDAAIDRIRAMIAELP</sequence>
<protein>
    <submittedName>
        <fullName evidence="1">Uncharacterized protein</fullName>
    </submittedName>
</protein>
<evidence type="ECO:0000313" key="1">
    <source>
        <dbReference type="EMBL" id="SCM76528.1"/>
    </source>
</evidence>
<accession>A0A212LGA6</accession>
<organism evidence="1">
    <name type="scientific">uncultured Pleomorphomonas sp</name>
    <dbReference type="NCBI Taxonomy" id="442121"/>
    <lineage>
        <taxon>Bacteria</taxon>
        <taxon>Pseudomonadati</taxon>
        <taxon>Pseudomonadota</taxon>
        <taxon>Alphaproteobacteria</taxon>
        <taxon>Hyphomicrobiales</taxon>
        <taxon>Pleomorphomonadaceae</taxon>
        <taxon>Pleomorphomonas</taxon>
        <taxon>environmental samples</taxon>
    </lineage>
</organism>
<dbReference type="AlphaFoldDB" id="A0A212LGA6"/>
<proteinExistence type="predicted"/>
<gene>
    <name evidence="1" type="ORF">KL86PLE_40333</name>
</gene>
<dbReference type="EMBL" id="FMJD01000008">
    <property type="protein sequence ID" value="SCM76528.1"/>
    <property type="molecule type" value="Genomic_DNA"/>
</dbReference>
<name>A0A212LGA6_9HYPH</name>
<reference evidence="1" key="1">
    <citation type="submission" date="2016-08" db="EMBL/GenBank/DDBJ databases">
        <authorList>
            <person name="Seilhamer J.J."/>
        </authorList>
    </citation>
    <scope>NUCLEOTIDE SEQUENCE</scope>
    <source>
        <strain evidence="1">86</strain>
    </source>
</reference>